<name>A0AAV4AKC6_9GAST</name>
<comment type="caution">
    <text evidence="1">The sequence shown here is derived from an EMBL/GenBank/DDBJ whole genome shotgun (WGS) entry which is preliminary data.</text>
</comment>
<gene>
    <name evidence="1" type="ORF">PoB_003347800</name>
</gene>
<evidence type="ECO:0000313" key="1">
    <source>
        <dbReference type="EMBL" id="GFO06973.1"/>
    </source>
</evidence>
<evidence type="ECO:0000313" key="2">
    <source>
        <dbReference type="Proteomes" id="UP000735302"/>
    </source>
</evidence>
<keyword evidence="2" id="KW-1185">Reference proteome</keyword>
<dbReference type="EMBL" id="BLXT01003829">
    <property type="protein sequence ID" value="GFO06973.1"/>
    <property type="molecule type" value="Genomic_DNA"/>
</dbReference>
<sequence length="117" mass="13223">MRFIPWRPDLIESGSETSPQLLGHFRYPMRHQLLCQSACTIFQGKAYFGSNTNSDNSPFGSLYVIYPCISKLYGSWMVQTISVPLFFSCTNKLYGSCMVQTISVPLFFSCTNKLHGS</sequence>
<proteinExistence type="predicted"/>
<accession>A0AAV4AKC6</accession>
<dbReference type="AlphaFoldDB" id="A0AAV4AKC6"/>
<organism evidence="1 2">
    <name type="scientific">Plakobranchus ocellatus</name>
    <dbReference type="NCBI Taxonomy" id="259542"/>
    <lineage>
        <taxon>Eukaryota</taxon>
        <taxon>Metazoa</taxon>
        <taxon>Spiralia</taxon>
        <taxon>Lophotrochozoa</taxon>
        <taxon>Mollusca</taxon>
        <taxon>Gastropoda</taxon>
        <taxon>Heterobranchia</taxon>
        <taxon>Euthyneura</taxon>
        <taxon>Panpulmonata</taxon>
        <taxon>Sacoglossa</taxon>
        <taxon>Placobranchoidea</taxon>
        <taxon>Plakobranchidae</taxon>
        <taxon>Plakobranchus</taxon>
    </lineage>
</organism>
<dbReference type="Proteomes" id="UP000735302">
    <property type="component" value="Unassembled WGS sequence"/>
</dbReference>
<protein>
    <submittedName>
        <fullName evidence="1">Uncharacterized protein</fullName>
    </submittedName>
</protein>
<reference evidence="1 2" key="1">
    <citation type="journal article" date="2021" name="Elife">
        <title>Chloroplast acquisition without the gene transfer in kleptoplastic sea slugs, Plakobranchus ocellatus.</title>
        <authorList>
            <person name="Maeda T."/>
            <person name="Takahashi S."/>
            <person name="Yoshida T."/>
            <person name="Shimamura S."/>
            <person name="Takaki Y."/>
            <person name="Nagai Y."/>
            <person name="Toyoda A."/>
            <person name="Suzuki Y."/>
            <person name="Arimoto A."/>
            <person name="Ishii H."/>
            <person name="Satoh N."/>
            <person name="Nishiyama T."/>
            <person name="Hasebe M."/>
            <person name="Maruyama T."/>
            <person name="Minagawa J."/>
            <person name="Obokata J."/>
            <person name="Shigenobu S."/>
        </authorList>
    </citation>
    <scope>NUCLEOTIDE SEQUENCE [LARGE SCALE GENOMIC DNA]</scope>
</reference>